<dbReference type="Gene3D" id="3.40.50.1820">
    <property type="entry name" value="alpha/beta hydrolase"/>
    <property type="match status" value="1"/>
</dbReference>
<proteinExistence type="predicted"/>
<dbReference type="GO" id="GO:0006508">
    <property type="term" value="P:proteolysis"/>
    <property type="evidence" value="ECO:0007669"/>
    <property type="project" value="InterPro"/>
</dbReference>
<dbReference type="Pfam" id="PF00326">
    <property type="entry name" value="Peptidase_S9"/>
    <property type="match status" value="1"/>
</dbReference>
<evidence type="ECO:0000313" key="3">
    <source>
        <dbReference type="EMBL" id="SJN45768.1"/>
    </source>
</evidence>
<sequence length="597" mass="68002">MNFEKAHFEQFFHTNRIGSFAVAKDESKLVYVSDVTGEPNLWAIDLKESTTPYLFSKYDESVSFVEISPNLDYILAGLDKDGNENTQIYALPIYGGYPMPLVTGDASEKFYFADLSEDGTRLYYTTSLANPNFLNTHVRDLETGKDILLEEGKEAPTYLTAISKNEDLFIYTKVYSNTYQKAFLKVEDEFIPLLPEDAKPPYTISGTTITNSNMIYFVTDYQSEQAYLVRYDLASRQSETVLSFIDESITEVSWHEESETFILATTAGVTDNLYRFNPETREVEELVSPVHVLQEIKIAKNGTIYLSGSSSVMPVNIFRSVDGVHWESLTENRVLGIDSTEMVAPETITFNSFDELEIEALLFRATENNANGYTIFWPHGGPQAAERQNFRALFQALLYKGYNIFAPNFRGSTGYGKTFTTLVEKDWGNAPSLDNIESIKWLFKQGIASNDSLFLVGGSYGGYMSLLLHGRHPEYFRAVVDLFGPSDLFSFYESVPPHWKPIMKLWLGDPNEDKEKFTEDSPITYLDQMTKPMLVVQGAQDPRVVKKESDQIVEKLKEKQRDITYLILENEGHGFAKKENEITVYKKVMNFLEKHQN</sequence>
<organism evidence="3 4">
    <name type="scientific">Marinilactibacillus psychrotolerans 42ea</name>
    <dbReference type="NCBI Taxonomy" id="1255609"/>
    <lineage>
        <taxon>Bacteria</taxon>
        <taxon>Bacillati</taxon>
        <taxon>Bacillota</taxon>
        <taxon>Bacilli</taxon>
        <taxon>Lactobacillales</taxon>
        <taxon>Carnobacteriaceae</taxon>
        <taxon>Marinilactibacillus</taxon>
    </lineage>
</organism>
<keyword evidence="1" id="KW-0378">Hydrolase</keyword>
<dbReference type="PANTHER" id="PTHR42776:SF27">
    <property type="entry name" value="DIPEPTIDYL PEPTIDASE FAMILY MEMBER 6"/>
    <property type="match status" value="1"/>
</dbReference>
<evidence type="ECO:0000259" key="2">
    <source>
        <dbReference type="Pfam" id="PF00326"/>
    </source>
</evidence>
<dbReference type="InterPro" id="IPR011042">
    <property type="entry name" value="6-blade_b-propeller_TolB-like"/>
</dbReference>
<gene>
    <name evidence="3" type="ORF">FM115_11315</name>
</gene>
<dbReference type="SUPFAM" id="SSF82171">
    <property type="entry name" value="DPP6 N-terminal domain-like"/>
    <property type="match status" value="1"/>
</dbReference>
<dbReference type="PANTHER" id="PTHR42776">
    <property type="entry name" value="SERINE PEPTIDASE S9 FAMILY MEMBER"/>
    <property type="match status" value="1"/>
</dbReference>
<dbReference type="AlphaFoldDB" id="A0A1R4KNB2"/>
<dbReference type="SUPFAM" id="SSF53474">
    <property type="entry name" value="alpha/beta-Hydrolases"/>
    <property type="match status" value="1"/>
</dbReference>
<reference evidence="3 4" key="1">
    <citation type="submission" date="2017-02" db="EMBL/GenBank/DDBJ databases">
        <authorList>
            <person name="Peterson S.W."/>
        </authorList>
    </citation>
    <scope>NUCLEOTIDE SEQUENCE [LARGE SCALE GENOMIC DNA]</scope>
    <source>
        <strain evidence="3 4">42ea</strain>
    </source>
</reference>
<dbReference type="GO" id="GO:0004252">
    <property type="term" value="F:serine-type endopeptidase activity"/>
    <property type="evidence" value="ECO:0007669"/>
    <property type="project" value="TreeGrafter"/>
</dbReference>
<dbReference type="InterPro" id="IPR001375">
    <property type="entry name" value="Peptidase_S9_cat"/>
</dbReference>
<feature type="domain" description="Peptidase S9 prolyl oligopeptidase catalytic" evidence="2">
    <location>
        <begin position="390"/>
        <end position="595"/>
    </location>
</feature>
<evidence type="ECO:0000256" key="1">
    <source>
        <dbReference type="ARBA" id="ARBA00022801"/>
    </source>
</evidence>
<accession>A0A1R4KNB2</accession>
<dbReference type="InterPro" id="IPR029058">
    <property type="entry name" value="AB_hydrolase_fold"/>
</dbReference>
<dbReference type="RefSeq" id="WP_087060328.1">
    <property type="nucleotide sequence ID" value="NZ_FUKW01000169.1"/>
</dbReference>
<dbReference type="EMBL" id="FUKW01000169">
    <property type="protein sequence ID" value="SJN45768.1"/>
    <property type="molecule type" value="Genomic_DNA"/>
</dbReference>
<protein>
    <submittedName>
        <fullName evidence="3">Acylamino-acid-releasing enzyme</fullName>
    </submittedName>
</protein>
<dbReference type="Proteomes" id="UP000195611">
    <property type="component" value="Unassembled WGS sequence"/>
</dbReference>
<name>A0A1R4KNB2_9LACT</name>
<evidence type="ECO:0000313" key="4">
    <source>
        <dbReference type="Proteomes" id="UP000195611"/>
    </source>
</evidence>
<dbReference type="Gene3D" id="2.120.10.30">
    <property type="entry name" value="TolB, C-terminal domain"/>
    <property type="match status" value="1"/>
</dbReference>